<dbReference type="AlphaFoldDB" id="A0A8H3BQP3"/>
<dbReference type="Pfam" id="PF00566">
    <property type="entry name" value="RabGAP-TBC"/>
    <property type="match status" value="1"/>
</dbReference>
<organism evidence="3 4">
    <name type="scientific">Rhizoctonia solani</name>
    <dbReference type="NCBI Taxonomy" id="456999"/>
    <lineage>
        <taxon>Eukaryota</taxon>
        <taxon>Fungi</taxon>
        <taxon>Dikarya</taxon>
        <taxon>Basidiomycota</taxon>
        <taxon>Agaricomycotina</taxon>
        <taxon>Agaricomycetes</taxon>
        <taxon>Cantharellales</taxon>
        <taxon>Ceratobasidiaceae</taxon>
        <taxon>Rhizoctonia</taxon>
    </lineage>
</organism>
<dbReference type="GO" id="GO:0031267">
    <property type="term" value="F:small GTPase binding"/>
    <property type="evidence" value="ECO:0007669"/>
    <property type="project" value="TreeGrafter"/>
</dbReference>
<dbReference type="SMART" id="SM00164">
    <property type="entry name" value="TBC"/>
    <property type="match status" value="1"/>
</dbReference>
<dbReference type="Gene3D" id="1.10.472.80">
    <property type="entry name" value="Ypt/Rab-GAP domain of gyp1p, domain 3"/>
    <property type="match status" value="1"/>
</dbReference>
<dbReference type="EMBL" id="CAJMWX010001052">
    <property type="protein sequence ID" value="CAE6461709.1"/>
    <property type="molecule type" value="Genomic_DNA"/>
</dbReference>
<feature type="compositionally biased region" description="Basic and acidic residues" evidence="1">
    <location>
        <begin position="170"/>
        <end position="181"/>
    </location>
</feature>
<evidence type="ECO:0000313" key="4">
    <source>
        <dbReference type="Proteomes" id="UP000663888"/>
    </source>
</evidence>
<feature type="compositionally biased region" description="Basic and acidic residues" evidence="1">
    <location>
        <begin position="734"/>
        <end position="746"/>
    </location>
</feature>
<dbReference type="Proteomes" id="UP000663888">
    <property type="component" value="Unassembled WGS sequence"/>
</dbReference>
<dbReference type="InterPro" id="IPR000195">
    <property type="entry name" value="Rab-GAP-TBC_dom"/>
</dbReference>
<reference evidence="3" key="1">
    <citation type="submission" date="2021-01" db="EMBL/GenBank/DDBJ databases">
        <authorList>
            <person name="Kaushik A."/>
        </authorList>
    </citation>
    <scope>NUCLEOTIDE SEQUENCE</scope>
    <source>
        <strain evidence="3">AG4-R118</strain>
    </source>
</reference>
<feature type="region of interest" description="Disordered" evidence="1">
    <location>
        <begin position="407"/>
        <end position="436"/>
    </location>
</feature>
<sequence length="1182" mass="128528">MSFSHPLSNDPPPTGTRRRAATSRPSANYSTLKEAADEHIHVPRPIHVGPKADFGVRIEQDDPQTAVPPEFGPSTPVPRTPILNLVDSDEDPTSNMVLSTRWHTLSDKEIQSSIANLSSVQSPSEESKHPYHETIRILSAACDRLVKQANALERARKSLQQQEARRKRAAERAVKELKPGQRDTGQLLLQAIYGLEPTETINNNTLHPTKSLQSLPKSLSEAMEEVWTPPAREAPKLQPAQPLDIPPSDTKSTRSRASSFTPGSSTTSHSVRSDKTGASKTFLGGWFGRSVPKSSATPEQDDRDHDGDIDADVVSVASGNGGNTTAKMVTGVLRKGRNVFNAFGITPASTPQKSIEEPTDVDASLSYSSSPASRITSLPFQAPLLSPVLPAVTTFSTKAPSIAAFSLDSGEHDPRTSTSEQPAPIHPAQHLRQNGHPPHLHAIIQATRVMSTDPRSILVDTGEEIGGLVAKSAMALVQNAKDEQIIAHEPGKGLERKRSRSRPRRPSTPAIGLGDTNKDEEEEDPNHSASASLGRALATQELKTTNKVASSGGVGSKFKHLAPMAVAALSAPIFNAFPRSNRSGASPSSATPNTTNPLTSNATVNPIAGSATQPPTASNTGPGGTKKGRGTVELNSIVPVQLQPPTQFLSRAYTSSRLTSPDFKPQLASRFTRVGDLDEEGDEETNKRLQAQRRLGMTDRYGFIYGVNAYDVRLLQRARDASSSSPACLTGMKVQERDDEKEKEIKVQLQSPEKVEIPLEGADPNASMASSGYLEENTGVKSSASSSKSRPIGTKRSPTMNTLPRAAPTVTADTTPATADSAAASIVASTGSLSSSTVGALLERLRTLHDEQQVAQTIEWNAFLKKRRQGGNFLALMGKDGGGDSDEEKEWGMGIVGISRMDVTSAKEFAKLVRGGIPLIYRDKVWSECAGSAEIREPGAFQDLLKRHEGEENLALKEIEKDVVRTMPLNVFFGGDGVGVAKLRKVLQAYSWRNPEIGYCQGMNLIASTLLLVFSNEEDAFWVLTCIIEKFLPSEFFSGSLIDSRACPLVLLDYVEMYHPKVYNHLQDMEVDLPAICFSWFLSMYTDCLPVETLFRVWDLIFADKLDALFRIGLAIIRINEPDLLACDSAPALYQYLEGMTARMWQADKLMKVESEIKSLMPHDDLVRRREEHVAMLRSLTE</sequence>
<feature type="region of interest" description="Disordered" evidence="1">
    <location>
        <begin position="1"/>
        <end position="29"/>
    </location>
</feature>
<feature type="region of interest" description="Disordered" evidence="1">
    <location>
        <begin position="581"/>
        <end position="630"/>
    </location>
</feature>
<feature type="domain" description="Rab-GAP TBC" evidence="2">
    <location>
        <begin position="916"/>
        <end position="1105"/>
    </location>
</feature>
<feature type="region of interest" description="Disordered" evidence="1">
    <location>
        <begin position="488"/>
        <end position="532"/>
    </location>
</feature>
<protein>
    <recommendedName>
        <fullName evidence="2">Rab-GAP TBC domain-containing protein</fullName>
    </recommendedName>
</protein>
<evidence type="ECO:0000256" key="1">
    <source>
        <dbReference type="SAM" id="MobiDB-lite"/>
    </source>
</evidence>
<dbReference type="InterPro" id="IPR050302">
    <property type="entry name" value="Rab_GAP_TBC_domain"/>
</dbReference>
<feature type="region of interest" description="Disordered" evidence="1">
    <location>
        <begin position="157"/>
        <end position="181"/>
    </location>
</feature>
<dbReference type="PANTHER" id="PTHR47219">
    <property type="entry name" value="RAB GTPASE-ACTIVATING PROTEIN 1-LIKE"/>
    <property type="match status" value="1"/>
</dbReference>
<dbReference type="PANTHER" id="PTHR47219:SF20">
    <property type="entry name" value="TBC1 DOMAIN FAMILY MEMBER 2B"/>
    <property type="match status" value="1"/>
</dbReference>
<dbReference type="GO" id="GO:0005096">
    <property type="term" value="F:GTPase activator activity"/>
    <property type="evidence" value="ECO:0007669"/>
    <property type="project" value="TreeGrafter"/>
</dbReference>
<feature type="region of interest" description="Disordered" evidence="1">
    <location>
        <begin position="733"/>
        <end position="815"/>
    </location>
</feature>
<dbReference type="Gene3D" id="1.10.8.270">
    <property type="entry name" value="putative rabgap domain of human tbc1 domain family member 14 like domains"/>
    <property type="match status" value="1"/>
</dbReference>
<proteinExistence type="predicted"/>
<dbReference type="PROSITE" id="PS50086">
    <property type="entry name" value="TBC_RABGAP"/>
    <property type="match status" value="1"/>
</dbReference>
<feature type="region of interest" description="Disordered" evidence="1">
    <location>
        <begin position="232"/>
        <end position="325"/>
    </location>
</feature>
<feature type="compositionally biased region" description="Polar residues" evidence="1">
    <location>
        <begin position="255"/>
        <end position="270"/>
    </location>
</feature>
<feature type="compositionally biased region" description="Polar residues" evidence="1">
    <location>
        <begin position="581"/>
        <end position="619"/>
    </location>
</feature>
<evidence type="ECO:0000313" key="3">
    <source>
        <dbReference type="EMBL" id="CAE6461709.1"/>
    </source>
</evidence>
<gene>
    <name evidence="3" type="ORF">RDB_LOCUS89714</name>
</gene>
<evidence type="ECO:0000259" key="2">
    <source>
        <dbReference type="PROSITE" id="PS50086"/>
    </source>
</evidence>
<feature type="compositionally biased region" description="Low complexity" evidence="1">
    <location>
        <begin position="806"/>
        <end position="815"/>
    </location>
</feature>
<name>A0A8H3BQP3_9AGAM</name>
<comment type="caution">
    <text evidence="3">The sequence shown here is derived from an EMBL/GenBank/DDBJ whole genome shotgun (WGS) entry which is preliminary data.</text>
</comment>
<dbReference type="InterPro" id="IPR035969">
    <property type="entry name" value="Rab-GAP_TBC_sf"/>
</dbReference>
<dbReference type="SUPFAM" id="SSF47923">
    <property type="entry name" value="Ypt/Rab-GAP domain of gyp1p"/>
    <property type="match status" value="2"/>
</dbReference>
<accession>A0A8H3BQP3</accession>
<dbReference type="FunFam" id="1.10.8.270:FF:000026">
    <property type="entry name" value="TBC (Tre-2/Bub2/Cdc16) domain family"/>
    <property type="match status" value="1"/>
</dbReference>